<comment type="similarity">
    <text evidence="6">Belongs to the ABC-4 integral membrane protein family.</text>
</comment>
<gene>
    <name evidence="10" type="ordered locus">MA_3963</name>
</gene>
<dbReference type="EMBL" id="AE010299">
    <property type="protein sequence ID" value="AAM07314.1"/>
    <property type="molecule type" value="Genomic_DNA"/>
</dbReference>
<keyword evidence="2" id="KW-1003">Cell membrane</keyword>
<dbReference type="HOGENOM" id="CLU_000604_8_0_2"/>
<feature type="transmembrane region" description="Helical" evidence="7">
    <location>
        <begin position="289"/>
        <end position="313"/>
    </location>
</feature>
<dbReference type="GO" id="GO:0022857">
    <property type="term" value="F:transmembrane transporter activity"/>
    <property type="evidence" value="ECO:0000318"/>
    <property type="project" value="GO_Central"/>
</dbReference>
<evidence type="ECO:0000256" key="1">
    <source>
        <dbReference type="ARBA" id="ARBA00004651"/>
    </source>
</evidence>
<evidence type="ECO:0000259" key="8">
    <source>
        <dbReference type="Pfam" id="PF02687"/>
    </source>
</evidence>
<dbReference type="InterPro" id="IPR025857">
    <property type="entry name" value="MacB_PCD"/>
</dbReference>
<evidence type="ECO:0000256" key="3">
    <source>
        <dbReference type="ARBA" id="ARBA00022692"/>
    </source>
</evidence>
<evidence type="ECO:0000256" key="7">
    <source>
        <dbReference type="SAM" id="Phobius"/>
    </source>
</evidence>
<dbReference type="PhylomeDB" id="Q8TJ25"/>
<evidence type="ECO:0000313" key="11">
    <source>
        <dbReference type="Proteomes" id="UP000002487"/>
    </source>
</evidence>
<name>Q8TJ25_METAC</name>
<dbReference type="PANTHER" id="PTHR30572:SF4">
    <property type="entry name" value="ABC TRANSPORTER PERMEASE YTRF"/>
    <property type="match status" value="1"/>
</dbReference>
<dbReference type="AlphaFoldDB" id="Q8TJ25"/>
<dbReference type="InterPro" id="IPR050250">
    <property type="entry name" value="Macrolide_Exporter_MacB"/>
</dbReference>
<dbReference type="GO" id="GO:0005886">
    <property type="term" value="C:plasma membrane"/>
    <property type="evidence" value="ECO:0000318"/>
    <property type="project" value="GO_Central"/>
</dbReference>
<keyword evidence="5 7" id="KW-0472">Membrane</keyword>
<feature type="transmembrane region" description="Helical" evidence="7">
    <location>
        <begin position="32"/>
        <end position="50"/>
    </location>
</feature>
<organism evidence="10 11">
    <name type="scientific">Methanosarcina acetivorans (strain ATCC 35395 / DSM 2834 / JCM 12185 / C2A)</name>
    <dbReference type="NCBI Taxonomy" id="188937"/>
    <lineage>
        <taxon>Archaea</taxon>
        <taxon>Methanobacteriati</taxon>
        <taxon>Methanobacteriota</taxon>
        <taxon>Stenosarchaea group</taxon>
        <taxon>Methanomicrobia</taxon>
        <taxon>Methanosarcinales</taxon>
        <taxon>Methanosarcinaceae</taxon>
        <taxon>Methanosarcina</taxon>
    </lineage>
</organism>
<dbReference type="EnsemblBacteria" id="AAM07314">
    <property type="protein sequence ID" value="AAM07314"/>
    <property type="gene ID" value="MA_3963"/>
</dbReference>
<keyword evidence="3 7" id="KW-0812">Transmembrane</keyword>
<evidence type="ECO:0000256" key="4">
    <source>
        <dbReference type="ARBA" id="ARBA00022989"/>
    </source>
</evidence>
<sequence length="412" mass="44511">MNSKIVGRMLKVRQAIGISLGSIASAKLRSGLTTLGIVIGIAAVVANISLGESFNIFFEEEINAQGSNFIIIYSQEPNLFYNNELQIIKKTPGISRVSPIKQQLGVATYFSQKKNIDIVGVTGDYEDTANITMESGSFIRDQDAFSAAIGSKVANEKFDRNISARSSIDITLRLEGGETMTRTFKVKGIIKSLNTSFVGGGIDRDVSIFIPVSTINQMLEEDDFSAFFAMSDNIEDVEEVSDEVDRRLARNFGVSSRDLDDEDAKPYRIFNQADVLEQTNQLADTLRNFLVAVALISLLVGSIGIMNIMLVTVTERTSEIGLMKALGFSSTDILILFLIESVILSLFGGLLGLAVGIGGAYIITTALGLPFLYPGYVFEIGVFVAVIVGVAAGVYPANKAAKLAPVDALRHE</sequence>
<feature type="domain" description="ABC3 transporter permease C-terminal" evidence="8">
    <location>
        <begin position="292"/>
        <end position="405"/>
    </location>
</feature>
<evidence type="ECO:0000256" key="6">
    <source>
        <dbReference type="ARBA" id="ARBA00038076"/>
    </source>
</evidence>
<evidence type="ECO:0000256" key="2">
    <source>
        <dbReference type="ARBA" id="ARBA00022475"/>
    </source>
</evidence>
<dbReference type="STRING" id="188937.MA_3963"/>
<keyword evidence="4 7" id="KW-1133">Transmembrane helix</keyword>
<keyword evidence="11" id="KW-1185">Reference proteome</keyword>
<feature type="transmembrane region" description="Helical" evidence="7">
    <location>
        <begin position="375"/>
        <end position="395"/>
    </location>
</feature>
<protein>
    <submittedName>
        <fullName evidence="10">ABC transporter, permease protein</fullName>
    </submittedName>
</protein>
<dbReference type="PANTHER" id="PTHR30572">
    <property type="entry name" value="MEMBRANE COMPONENT OF TRANSPORTER-RELATED"/>
    <property type="match status" value="1"/>
</dbReference>
<dbReference type="KEGG" id="mac:MA_3963"/>
<evidence type="ECO:0000256" key="5">
    <source>
        <dbReference type="ARBA" id="ARBA00023136"/>
    </source>
</evidence>
<dbReference type="Pfam" id="PF12704">
    <property type="entry name" value="MacB_PCD"/>
    <property type="match status" value="1"/>
</dbReference>
<dbReference type="InterPro" id="IPR003838">
    <property type="entry name" value="ABC3_permease_C"/>
</dbReference>
<comment type="subcellular location">
    <subcellularLocation>
        <location evidence="1">Cell membrane</location>
        <topology evidence="1">Multi-pass membrane protein</topology>
    </subcellularLocation>
</comment>
<accession>Q8TJ25</accession>
<dbReference type="Pfam" id="PF02687">
    <property type="entry name" value="FtsX"/>
    <property type="match status" value="1"/>
</dbReference>
<evidence type="ECO:0000313" key="10">
    <source>
        <dbReference type="EMBL" id="AAM07314.1"/>
    </source>
</evidence>
<dbReference type="Proteomes" id="UP000002487">
    <property type="component" value="Chromosome"/>
</dbReference>
<reference evidence="10 11" key="1">
    <citation type="journal article" date="2002" name="Genome Res.">
        <title>The genome of Methanosarcina acetivorans reveals extensive metabolic and physiological diversity.</title>
        <authorList>
            <person name="Galagan J.E."/>
            <person name="Nusbaum C."/>
            <person name="Roy A."/>
            <person name="Endrizzi M.G."/>
            <person name="Macdonald P."/>
            <person name="FitzHugh W."/>
            <person name="Calvo S."/>
            <person name="Engels R."/>
            <person name="Smirnov S."/>
            <person name="Atnoor D."/>
            <person name="Brown A."/>
            <person name="Allen N."/>
            <person name="Naylor J."/>
            <person name="Stange-Thomann N."/>
            <person name="DeArellano K."/>
            <person name="Johnson R."/>
            <person name="Linton L."/>
            <person name="McEwan P."/>
            <person name="McKernan K."/>
            <person name="Talamas J."/>
            <person name="Tirrell A."/>
            <person name="Ye W."/>
            <person name="Zimmer A."/>
            <person name="Barber R.D."/>
            <person name="Cann I."/>
            <person name="Graham D.E."/>
            <person name="Grahame D.A."/>
            <person name="Guss A."/>
            <person name="Hedderich R."/>
            <person name="Ingram-Smith C."/>
            <person name="Kuettner C.H."/>
            <person name="Krzycki J.A."/>
            <person name="Leigh J.A."/>
            <person name="Li W."/>
            <person name="Liu J."/>
            <person name="Mukhopadhyay B."/>
            <person name="Reeve J.N."/>
            <person name="Smith K."/>
            <person name="Springer T.A."/>
            <person name="Umayam L.A."/>
            <person name="White O."/>
            <person name="White R.H."/>
            <person name="de Macario E.C."/>
            <person name="Ferry J.G."/>
            <person name="Jarrell K.F."/>
            <person name="Jing H."/>
            <person name="Macario A.J.L."/>
            <person name="Paulsen I."/>
            <person name="Pritchett M."/>
            <person name="Sowers K.R."/>
            <person name="Swanson R.V."/>
            <person name="Zinder S.H."/>
            <person name="Lander E."/>
            <person name="Metcalf W.W."/>
            <person name="Birren B."/>
        </authorList>
    </citation>
    <scope>NUCLEOTIDE SEQUENCE [LARGE SCALE GENOMIC DNA]</scope>
    <source>
        <strain evidence="11">ATCC 35395 / DSM 2834 / JCM 12185 / C2A</strain>
    </source>
</reference>
<feature type="domain" description="MacB-like periplasmic core" evidence="9">
    <location>
        <begin position="30"/>
        <end position="246"/>
    </location>
</feature>
<feature type="transmembrane region" description="Helical" evidence="7">
    <location>
        <begin position="334"/>
        <end position="363"/>
    </location>
</feature>
<proteinExistence type="inferred from homology"/>
<evidence type="ECO:0000259" key="9">
    <source>
        <dbReference type="Pfam" id="PF12704"/>
    </source>
</evidence>
<dbReference type="InParanoid" id="Q8TJ25"/>